<sequence>MEGRAIIDKGLIIKIEDPIVLALLPLIEKSPGKAKEFMDYIAEHLKGSFRWTPFVQKKLVECFNVRRVENTGLLVPMGHDLAKTGKVFITDDQVWFVMSPAESPEDDPYTRYVRAYVGEFGDKTIAMQVLNKIIK</sequence>
<comment type="caution">
    <text evidence="1">The sequence shown here is derived from an EMBL/GenBank/DDBJ whole genome shotgun (WGS) entry which is preliminary data.</text>
</comment>
<name>A0A955LWW4_UNCKA</name>
<gene>
    <name evidence="1" type="ORF">KC573_04325</name>
</gene>
<dbReference type="AlphaFoldDB" id="A0A955LWW4"/>
<accession>A0A955LWW4</accession>
<proteinExistence type="predicted"/>
<dbReference type="Proteomes" id="UP000699691">
    <property type="component" value="Unassembled WGS sequence"/>
</dbReference>
<organism evidence="1 2">
    <name type="scientific">candidate division WWE3 bacterium</name>
    <dbReference type="NCBI Taxonomy" id="2053526"/>
    <lineage>
        <taxon>Bacteria</taxon>
        <taxon>Katanobacteria</taxon>
    </lineage>
</organism>
<evidence type="ECO:0000313" key="1">
    <source>
        <dbReference type="EMBL" id="MCA9398030.1"/>
    </source>
</evidence>
<dbReference type="EMBL" id="JAGQKY010000251">
    <property type="protein sequence ID" value="MCA9398030.1"/>
    <property type="molecule type" value="Genomic_DNA"/>
</dbReference>
<evidence type="ECO:0000313" key="2">
    <source>
        <dbReference type="Proteomes" id="UP000699691"/>
    </source>
</evidence>
<reference evidence="1" key="1">
    <citation type="submission" date="2020-04" db="EMBL/GenBank/DDBJ databases">
        <authorList>
            <person name="Zhang T."/>
        </authorList>
    </citation>
    <scope>NUCLEOTIDE SEQUENCE</scope>
    <source>
        <strain evidence="1">HKST-UBA02</strain>
    </source>
</reference>
<reference evidence="1" key="2">
    <citation type="journal article" date="2021" name="Microbiome">
        <title>Successional dynamics and alternative stable states in a saline activated sludge microbial community over 9 years.</title>
        <authorList>
            <person name="Wang Y."/>
            <person name="Ye J."/>
            <person name="Ju F."/>
            <person name="Liu L."/>
            <person name="Boyd J.A."/>
            <person name="Deng Y."/>
            <person name="Parks D.H."/>
            <person name="Jiang X."/>
            <person name="Yin X."/>
            <person name="Woodcroft B.J."/>
            <person name="Tyson G.W."/>
            <person name="Hugenholtz P."/>
            <person name="Polz M.F."/>
            <person name="Zhang T."/>
        </authorList>
    </citation>
    <scope>NUCLEOTIDE SEQUENCE</scope>
    <source>
        <strain evidence="1">HKST-UBA02</strain>
    </source>
</reference>
<protein>
    <submittedName>
        <fullName evidence="1">Uncharacterized protein</fullName>
    </submittedName>
</protein>